<sequence length="70" mass="8348">MNNMNTNNQESLAEAMFGRKIRIPLERMKSKPRISLFKNKRTKQQFKKRHGTLTGSSVWGKRQYYEISKE</sequence>
<name>A0A183JBN5_9TREM</name>
<proteinExistence type="predicted"/>
<evidence type="ECO:0000313" key="2">
    <source>
        <dbReference type="Proteomes" id="UP000279833"/>
    </source>
</evidence>
<accession>A0A183JBN5</accession>
<keyword evidence="2" id="KW-1185">Reference proteome</keyword>
<dbReference type="EMBL" id="UZAK01000049">
    <property type="protein sequence ID" value="VDO59444.1"/>
    <property type="molecule type" value="Genomic_DNA"/>
</dbReference>
<reference evidence="3" key="1">
    <citation type="submission" date="2016-06" db="UniProtKB">
        <authorList>
            <consortium name="WormBaseParasite"/>
        </authorList>
    </citation>
    <scope>IDENTIFICATION</scope>
</reference>
<dbReference type="Proteomes" id="UP000279833">
    <property type="component" value="Unassembled WGS sequence"/>
</dbReference>
<evidence type="ECO:0000313" key="1">
    <source>
        <dbReference type="EMBL" id="VDO59444.1"/>
    </source>
</evidence>
<dbReference type="WBParaSite" id="SCUD_0000008901-mRNA-1">
    <property type="protein sequence ID" value="SCUD_0000008901-mRNA-1"/>
    <property type="gene ID" value="SCUD_0000008901"/>
</dbReference>
<organism evidence="3">
    <name type="scientific">Schistosoma curassoni</name>
    <dbReference type="NCBI Taxonomy" id="6186"/>
    <lineage>
        <taxon>Eukaryota</taxon>
        <taxon>Metazoa</taxon>
        <taxon>Spiralia</taxon>
        <taxon>Lophotrochozoa</taxon>
        <taxon>Platyhelminthes</taxon>
        <taxon>Trematoda</taxon>
        <taxon>Digenea</taxon>
        <taxon>Strigeidida</taxon>
        <taxon>Schistosomatoidea</taxon>
        <taxon>Schistosomatidae</taxon>
        <taxon>Schistosoma</taxon>
    </lineage>
</organism>
<dbReference type="AlphaFoldDB" id="A0A183JBN5"/>
<protein>
    <submittedName>
        <fullName evidence="1 3">Uncharacterized protein</fullName>
    </submittedName>
</protein>
<gene>
    <name evidence="1" type="ORF">SCUD_LOCUS90</name>
</gene>
<evidence type="ECO:0000313" key="3">
    <source>
        <dbReference type="WBParaSite" id="SCUD_0000008901-mRNA-1"/>
    </source>
</evidence>
<reference evidence="1 2" key="2">
    <citation type="submission" date="2018-11" db="EMBL/GenBank/DDBJ databases">
        <authorList>
            <consortium name="Pathogen Informatics"/>
        </authorList>
    </citation>
    <scope>NUCLEOTIDE SEQUENCE [LARGE SCALE GENOMIC DNA]</scope>
    <source>
        <strain evidence="1">Dakar</strain>
        <strain evidence="2">Dakar, Senegal</strain>
    </source>
</reference>